<evidence type="ECO:0000313" key="2">
    <source>
        <dbReference type="Proteomes" id="UP000235371"/>
    </source>
</evidence>
<evidence type="ECO:0000313" key="1">
    <source>
        <dbReference type="EMBL" id="PMD54436.1"/>
    </source>
</evidence>
<organism evidence="1 2">
    <name type="scientific">Hyaloscypha bicolor E</name>
    <dbReference type="NCBI Taxonomy" id="1095630"/>
    <lineage>
        <taxon>Eukaryota</taxon>
        <taxon>Fungi</taxon>
        <taxon>Dikarya</taxon>
        <taxon>Ascomycota</taxon>
        <taxon>Pezizomycotina</taxon>
        <taxon>Leotiomycetes</taxon>
        <taxon>Helotiales</taxon>
        <taxon>Hyaloscyphaceae</taxon>
        <taxon>Hyaloscypha</taxon>
        <taxon>Hyaloscypha bicolor</taxon>
    </lineage>
</organism>
<proteinExistence type="predicted"/>
<dbReference type="GeneID" id="36596056"/>
<name>A0A2J6SUJ5_9HELO</name>
<dbReference type="SUPFAM" id="SSF53597">
    <property type="entry name" value="Dihydrofolate reductase-like"/>
    <property type="match status" value="1"/>
</dbReference>
<sequence>MGRGSTLPRTGLRKEMPYFARVTKHASPGSTNAVIMGRKTWERAYLHIPAIEG</sequence>
<dbReference type="InParanoid" id="A0A2J6SUJ5"/>
<dbReference type="OrthoDB" id="414698at2759"/>
<reference evidence="1 2" key="1">
    <citation type="submission" date="2016-04" db="EMBL/GenBank/DDBJ databases">
        <title>A degradative enzymes factory behind the ericoid mycorrhizal symbiosis.</title>
        <authorList>
            <consortium name="DOE Joint Genome Institute"/>
            <person name="Martino E."/>
            <person name="Morin E."/>
            <person name="Grelet G."/>
            <person name="Kuo A."/>
            <person name="Kohler A."/>
            <person name="Daghino S."/>
            <person name="Barry K."/>
            <person name="Choi C."/>
            <person name="Cichocki N."/>
            <person name="Clum A."/>
            <person name="Copeland A."/>
            <person name="Hainaut M."/>
            <person name="Haridas S."/>
            <person name="Labutti K."/>
            <person name="Lindquist E."/>
            <person name="Lipzen A."/>
            <person name="Khouja H.-R."/>
            <person name="Murat C."/>
            <person name="Ohm R."/>
            <person name="Olson A."/>
            <person name="Spatafora J."/>
            <person name="Veneault-Fourrey C."/>
            <person name="Henrissat B."/>
            <person name="Grigoriev I."/>
            <person name="Martin F."/>
            <person name="Perotto S."/>
        </authorList>
    </citation>
    <scope>NUCLEOTIDE SEQUENCE [LARGE SCALE GENOMIC DNA]</scope>
    <source>
        <strain evidence="1 2">E</strain>
    </source>
</reference>
<dbReference type="Proteomes" id="UP000235371">
    <property type="component" value="Unassembled WGS sequence"/>
</dbReference>
<keyword evidence="2" id="KW-1185">Reference proteome</keyword>
<dbReference type="Gene3D" id="3.40.430.10">
    <property type="entry name" value="Dihydrofolate Reductase, subunit A"/>
    <property type="match status" value="1"/>
</dbReference>
<dbReference type="InterPro" id="IPR024072">
    <property type="entry name" value="DHFR-like_dom_sf"/>
</dbReference>
<dbReference type="AlphaFoldDB" id="A0A2J6SUJ5"/>
<evidence type="ECO:0008006" key="3">
    <source>
        <dbReference type="Google" id="ProtNLM"/>
    </source>
</evidence>
<dbReference type="RefSeq" id="XP_024731340.1">
    <property type="nucleotide sequence ID" value="XM_024887980.1"/>
</dbReference>
<gene>
    <name evidence="1" type="ORF">K444DRAFT_699233</name>
</gene>
<dbReference type="EMBL" id="KZ613865">
    <property type="protein sequence ID" value="PMD54436.1"/>
    <property type="molecule type" value="Genomic_DNA"/>
</dbReference>
<dbReference type="STRING" id="1095630.A0A2J6SUJ5"/>
<accession>A0A2J6SUJ5</accession>
<protein>
    <recommendedName>
        <fullName evidence="3">Dihydrofolate reductase</fullName>
    </recommendedName>
</protein>